<evidence type="ECO:0000313" key="6">
    <source>
        <dbReference type="Proteomes" id="UP001203207"/>
    </source>
</evidence>
<dbReference type="InterPro" id="IPR006127">
    <property type="entry name" value="ZnuA-like"/>
</dbReference>
<accession>A0AAE3FXS2</accession>
<gene>
    <name evidence="5" type="ORF">AArcSt2_07805</name>
</gene>
<keyword evidence="2" id="KW-0813">Transport</keyword>
<feature type="region of interest" description="Disordered" evidence="4">
    <location>
        <begin position="23"/>
        <end position="42"/>
    </location>
</feature>
<evidence type="ECO:0000313" key="5">
    <source>
        <dbReference type="EMBL" id="MCL9816845.1"/>
    </source>
</evidence>
<organism evidence="5 6">
    <name type="scientific">Natronocalculus amylovorans</name>
    <dbReference type="NCBI Taxonomy" id="2917812"/>
    <lineage>
        <taxon>Archaea</taxon>
        <taxon>Methanobacteriati</taxon>
        <taxon>Methanobacteriota</taxon>
        <taxon>Stenosarchaea group</taxon>
        <taxon>Halobacteria</taxon>
        <taxon>Halobacteriales</taxon>
        <taxon>Haloferacaceae</taxon>
        <taxon>Natronocalculus</taxon>
    </lineage>
</organism>
<sequence>MNSRRSLLVGCGGALTGLAGCLQSPSPSASSSPPQSQSDGGPTVVTSLFPLYEFTSAIGGDRVSVENPVPVGAYGHEWEPPASLLPTLVEADAFVYFAVERFQPWAEAAAEQLQSAYADSVTLIDALEGIPLRRYATAKNRTVEALTVETVALVDPGTENTVADFHFDHWHGEIPDIPAGETVTLRVVVTDHSGDVISFTHSNVEFAVVFPDPSAAAFVSTSIDRDLVRFTATEAGETSVIFSLETADDRWQTPPIGITAGDGGAENRSDSSESTHTHGEFDVKFFADPVLAQQGVKTIRDALIDLDPAWEHQYRENADAYIDELASVHELYEETLQTRTRETVIVAGHDSFGYLADRYGFEIHTPVGLSADHEPTPAEIAETIELIEAEAIDCVLWDYFEGDRIASVIAAEADTVEERRMISPLESTTEEWNTDGRGSLLSQMTEINLPAFATALGAADPTAEH</sequence>
<dbReference type="PROSITE" id="PS51257">
    <property type="entry name" value="PROKAR_LIPOPROTEIN"/>
    <property type="match status" value="1"/>
</dbReference>
<dbReference type="PANTHER" id="PTHR42953:SF3">
    <property type="entry name" value="HIGH-AFFINITY ZINC UPTAKE SYSTEM PROTEIN ZNUA"/>
    <property type="match status" value="1"/>
</dbReference>
<dbReference type="PROSITE" id="PS51318">
    <property type="entry name" value="TAT"/>
    <property type="match status" value="1"/>
</dbReference>
<dbReference type="PANTHER" id="PTHR42953">
    <property type="entry name" value="HIGH-AFFINITY ZINC UPTAKE SYSTEM PROTEIN ZNUA-RELATED"/>
    <property type="match status" value="1"/>
</dbReference>
<proteinExistence type="inferred from homology"/>
<keyword evidence="3" id="KW-0732">Signal</keyword>
<dbReference type="SUPFAM" id="SSF53807">
    <property type="entry name" value="Helical backbone' metal receptor"/>
    <property type="match status" value="1"/>
</dbReference>
<dbReference type="InterPro" id="IPR006311">
    <property type="entry name" value="TAT_signal"/>
</dbReference>
<comment type="similarity">
    <text evidence="1">Belongs to the bacterial solute-binding protein 9 family.</text>
</comment>
<dbReference type="RefSeq" id="WP_250583712.1">
    <property type="nucleotide sequence ID" value="NZ_JAKRVX010000002.1"/>
</dbReference>
<protein>
    <submittedName>
        <fullName evidence="5">Zinc ABC transporter substrate-binding protein</fullName>
    </submittedName>
</protein>
<evidence type="ECO:0000256" key="1">
    <source>
        <dbReference type="ARBA" id="ARBA00011028"/>
    </source>
</evidence>
<dbReference type="Pfam" id="PF01297">
    <property type="entry name" value="ZnuA"/>
    <property type="match status" value="2"/>
</dbReference>
<keyword evidence="6" id="KW-1185">Reference proteome</keyword>
<dbReference type="Gene3D" id="3.40.50.1980">
    <property type="entry name" value="Nitrogenase molybdenum iron protein domain"/>
    <property type="match status" value="2"/>
</dbReference>
<dbReference type="Proteomes" id="UP001203207">
    <property type="component" value="Unassembled WGS sequence"/>
</dbReference>
<name>A0AAE3FXS2_9EURY</name>
<comment type="caution">
    <text evidence="5">The sequence shown here is derived from an EMBL/GenBank/DDBJ whole genome shotgun (WGS) entry which is preliminary data.</text>
</comment>
<dbReference type="GO" id="GO:0046872">
    <property type="term" value="F:metal ion binding"/>
    <property type="evidence" value="ECO:0007669"/>
    <property type="project" value="InterPro"/>
</dbReference>
<dbReference type="EMBL" id="JAKRVX010000002">
    <property type="protein sequence ID" value="MCL9816845.1"/>
    <property type="molecule type" value="Genomic_DNA"/>
</dbReference>
<dbReference type="AlphaFoldDB" id="A0AAE3FXS2"/>
<evidence type="ECO:0000256" key="2">
    <source>
        <dbReference type="ARBA" id="ARBA00022448"/>
    </source>
</evidence>
<reference evidence="5" key="2">
    <citation type="submission" date="2022-02" db="EMBL/GenBank/DDBJ databases">
        <authorList>
            <person name="Elcheninov A.G."/>
            <person name="Sorokin D.Y."/>
            <person name="Kublanov I.V."/>
        </authorList>
    </citation>
    <scope>NUCLEOTIDE SEQUENCE</scope>
    <source>
        <strain evidence="5">AArc-St2</strain>
    </source>
</reference>
<reference evidence="5" key="1">
    <citation type="journal article" date="2022" name="Syst. Appl. Microbiol.">
        <title>Natronocalculus amylovorans gen. nov., sp. nov., and Natranaeroarchaeum aerophilus sp. nov., dominant culturable amylolytic natronoarchaea from hypersaline soda lakes in southwestern Siberia.</title>
        <authorList>
            <person name="Sorokin D.Y."/>
            <person name="Elcheninov A.G."/>
            <person name="Khizhniak T.V."/>
            <person name="Koenen M."/>
            <person name="Bale N.J."/>
            <person name="Damste J.S.S."/>
            <person name="Kublanov I.V."/>
        </authorList>
    </citation>
    <scope>NUCLEOTIDE SEQUENCE</scope>
    <source>
        <strain evidence="5">AArc-St2</strain>
    </source>
</reference>
<dbReference type="GO" id="GO:0030001">
    <property type="term" value="P:metal ion transport"/>
    <property type="evidence" value="ECO:0007669"/>
    <property type="project" value="InterPro"/>
</dbReference>
<feature type="compositionally biased region" description="Low complexity" evidence="4">
    <location>
        <begin position="23"/>
        <end position="38"/>
    </location>
</feature>
<evidence type="ECO:0000256" key="4">
    <source>
        <dbReference type="SAM" id="MobiDB-lite"/>
    </source>
</evidence>
<dbReference type="InterPro" id="IPR050492">
    <property type="entry name" value="Bact_metal-bind_prot9"/>
</dbReference>
<evidence type="ECO:0000256" key="3">
    <source>
        <dbReference type="ARBA" id="ARBA00022729"/>
    </source>
</evidence>